<dbReference type="InterPro" id="IPR015882">
    <property type="entry name" value="HEX_bac_N"/>
</dbReference>
<keyword evidence="4" id="KW-0378">Hydrolase</keyword>
<dbReference type="Gene3D" id="3.30.379.10">
    <property type="entry name" value="Chitobiase/beta-hexosaminidase domain 2-like"/>
    <property type="match status" value="1"/>
</dbReference>
<dbReference type="PRINTS" id="PR00738">
    <property type="entry name" value="GLHYDRLASE20"/>
</dbReference>
<feature type="domain" description="Beta-hexosaminidase bacterial type N-terminal" evidence="9">
    <location>
        <begin position="28"/>
        <end position="156"/>
    </location>
</feature>
<dbReference type="PANTHER" id="PTHR22600">
    <property type="entry name" value="BETA-HEXOSAMINIDASE"/>
    <property type="match status" value="1"/>
</dbReference>
<dbReference type="Pfam" id="PF00728">
    <property type="entry name" value="Glyco_hydro_20"/>
    <property type="match status" value="1"/>
</dbReference>
<reference evidence="10 11" key="1">
    <citation type="submission" date="2013-04" db="EMBL/GenBank/DDBJ databases">
        <title>The Genome Sequence of Parabacteroides goldsteinii DSM 19448.</title>
        <authorList>
            <consortium name="The Broad Institute Genomics Platform"/>
            <person name="Earl A."/>
            <person name="Ward D."/>
            <person name="Feldgarden M."/>
            <person name="Gevers D."/>
            <person name="Martens E."/>
            <person name="Sakamoto M."/>
            <person name="Benno Y."/>
            <person name="Song Y."/>
            <person name="Liu C."/>
            <person name="Lee J."/>
            <person name="Bolanos M."/>
            <person name="Vaisanen M.L."/>
            <person name="Finegold S.M."/>
            <person name="Walker B."/>
            <person name="Young S."/>
            <person name="Zeng Q."/>
            <person name="Gargeya S."/>
            <person name="Fitzgerald M."/>
            <person name="Haas B."/>
            <person name="Abouelleil A."/>
            <person name="Allen A.W."/>
            <person name="Alvarado L."/>
            <person name="Arachchi H.M."/>
            <person name="Berlin A.M."/>
            <person name="Chapman S.B."/>
            <person name="Gainer-Dewar J."/>
            <person name="Goldberg J."/>
            <person name="Griggs A."/>
            <person name="Gujja S."/>
            <person name="Hansen M."/>
            <person name="Howarth C."/>
            <person name="Imamovic A."/>
            <person name="Ireland A."/>
            <person name="Larimer J."/>
            <person name="McCowan C."/>
            <person name="Murphy C."/>
            <person name="Pearson M."/>
            <person name="Poon T.W."/>
            <person name="Priest M."/>
            <person name="Roberts A."/>
            <person name="Saif S."/>
            <person name="Shea T."/>
            <person name="Sisk P."/>
            <person name="Sykes S."/>
            <person name="Wortman J."/>
            <person name="Nusbaum C."/>
            <person name="Birren B."/>
        </authorList>
    </citation>
    <scope>NUCLEOTIDE SEQUENCE [LARGE SCALE GENOMIC DNA]</scope>
    <source>
        <strain evidence="10 11">DSM 19448</strain>
    </source>
</reference>
<evidence type="ECO:0000256" key="7">
    <source>
        <dbReference type="SAM" id="SignalP"/>
    </source>
</evidence>
<gene>
    <name evidence="10" type="ORF">HMPREF1535_03646</name>
</gene>
<dbReference type="EMBL" id="AQHV01000016">
    <property type="protein sequence ID" value="KKB50297.1"/>
    <property type="molecule type" value="Genomic_DNA"/>
</dbReference>
<dbReference type="Proteomes" id="UP000033047">
    <property type="component" value="Unassembled WGS sequence"/>
</dbReference>
<organism evidence="10 11">
    <name type="scientific">Parabacteroides goldsteinii DSM 19448 = WAL 12034</name>
    <dbReference type="NCBI Taxonomy" id="927665"/>
    <lineage>
        <taxon>Bacteria</taxon>
        <taxon>Pseudomonadati</taxon>
        <taxon>Bacteroidota</taxon>
        <taxon>Bacteroidia</taxon>
        <taxon>Bacteroidales</taxon>
        <taxon>Tannerellaceae</taxon>
        <taxon>Parabacteroides</taxon>
    </lineage>
</organism>
<keyword evidence="5" id="KW-0326">Glycosidase</keyword>
<dbReference type="InterPro" id="IPR029018">
    <property type="entry name" value="Hex-like_dom2"/>
</dbReference>
<dbReference type="EC" id="3.2.1.52" evidence="3"/>
<evidence type="ECO:0000256" key="4">
    <source>
        <dbReference type="ARBA" id="ARBA00022801"/>
    </source>
</evidence>
<evidence type="ECO:0000256" key="3">
    <source>
        <dbReference type="ARBA" id="ARBA00012663"/>
    </source>
</evidence>
<evidence type="ECO:0000313" key="10">
    <source>
        <dbReference type="EMBL" id="KKB50297.1"/>
    </source>
</evidence>
<evidence type="ECO:0000256" key="6">
    <source>
        <dbReference type="PIRSR" id="PIRSR625705-1"/>
    </source>
</evidence>
<dbReference type="InterPro" id="IPR015883">
    <property type="entry name" value="Glyco_hydro_20_cat"/>
</dbReference>
<evidence type="ECO:0000259" key="8">
    <source>
        <dbReference type="Pfam" id="PF00728"/>
    </source>
</evidence>
<dbReference type="PIRSF" id="PIRSF001093">
    <property type="entry name" value="B-hxosamndse_ab_euk"/>
    <property type="match status" value="1"/>
</dbReference>
<dbReference type="InterPro" id="IPR025705">
    <property type="entry name" value="Beta_hexosaminidase_sua/sub"/>
</dbReference>
<dbReference type="SUPFAM" id="SSF55545">
    <property type="entry name" value="beta-N-acetylhexosaminidase-like domain"/>
    <property type="match status" value="1"/>
</dbReference>
<dbReference type="STRING" id="927665.HMPREF1535_03646"/>
<feature type="active site" description="Proton donor" evidence="6">
    <location>
        <position position="327"/>
    </location>
</feature>
<evidence type="ECO:0000256" key="5">
    <source>
        <dbReference type="ARBA" id="ARBA00023295"/>
    </source>
</evidence>
<accession>A0A0F5IYP6</accession>
<comment type="similarity">
    <text evidence="2">Belongs to the glycosyl hydrolase 20 family.</text>
</comment>
<feature type="domain" description="Glycoside hydrolase family 20 catalytic" evidence="8">
    <location>
        <begin position="160"/>
        <end position="510"/>
    </location>
</feature>
<dbReference type="HOGENOM" id="CLU_007082_5_1_10"/>
<proteinExistence type="inferred from homology"/>
<dbReference type="GO" id="GO:0030203">
    <property type="term" value="P:glycosaminoglycan metabolic process"/>
    <property type="evidence" value="ECO:0007669"/>
    <property type="project" value="TreeGrafter"/>
</dbReference>
<protein>
    <recommendedName>
        <fullName evidence="3">beta-N-acetylhexosaminidase</fullName>
        <ecNumber evidence="3">3.2.1.52</ecNumber>
    </recommendedName>
</protein>
<evidence type="ECO:0000259" key="9">
    <source>
        <dbReference type="Pfam" id="PF02838"/>
    </source>
</evidence>
<feature type="signal peptide" evidence="7">
    <location>
        <begin position="1"/>
        <end position="23"/>
    </location>
</feature>
<dbReference type="GO" id="GO:0005975">
    <property type="term" value="P:carbohydrate metabolic process"/>
    <property type="evidence" value="ECO:0007669"/>
    <property type="project" value="InterPro"/>
</dbReference>
<evidence type="ECO:0000256" key="2">
    <source>
        <dbReference type="ARBA" id="ARBA00006285"/>
    </source>
</evidence>
<dbReference type="SUPFAM" id="SSF51445">
    <property type="entry name" value="(Trans)glycosidases"/>
    <property type="match status" value="1"/>
</dbReference>
<sequence length="546" mass="61984">MIFNTKKLKITSLLLLAATLSFGQSNTSALLPLPNRIEQMTGKKNFVLTPRTTVKTNLPKQAFCLFELQRILGERTGQVADIGAPSTSGNSVIEIELDPSIKGKEHYMLDISEKKLSIKGSSHAALFYGLKTLDQILLGDVCNTANNQIAPIRIDDEPRYGYRALMLDPARHFLPVEDVKFYINQMAKYKYNVLQLHLTDDQGWRVEIKKHPKLTEIGAFRNPKTGSNGPDNGFYTQEQLKDLIKYAADRNVEIIPELDIPGHTVAVLATYPELGCTHTDTIQKIMGQTVDLMLCANNDKVYTVYDDIIKEIADIFPSSKIHLGGDEAVIEKNWTKCTHCQNLMKQLGYTKESQLMNYFFDKILASVRKYGKEPMLWCELDNVRMPANEYLFDYPKDATLITWRAGLTPKCIELTAKHGNPLIMAPGEYTYLDYPQLKGDLPEFKNWGMPVTTLETSYRFDPGYGLPASQQAHILGITGTLWGEAMQDINRVTYMTYPRGLALAEAGWTQMEHRSWDSFKERMYPNLMNLMKHGVFVRVPFEIVPR</sequence>
<evidence type="ECO:0000313" key="11">
    <source>
        <dbReference type="Proteomes" id="UP000033047"/>
    </source>
</evidence>
<dbReference type="PANTHER" id="PTHR22600:SF57">
    <property type="entry name" value="BETA-N-ACETYLHEXOSAMINIDASE"/>
    <property type="match status" value="1"/>
</dbReference>
<comment type="caution">
    <text evidence="10">The sequence shown here is derived from an EMBL/GenBank/DDBJ whole genome shotgun (WGS) entry which is preliminary data.</text>
</comment>
<dbReference type="GO" id="GO:0016020">
    <property type="term" value="C:membrane"/>
    <property type="evidence" value="ECO:0007669"/>
    <property type="project" value="TreeGrafter"/>
</dbReference>
<dbReference type="InterPro" id="IPR017853">
    <property type="entry name" value="GH"/>
</dbReference>
<dbReference type="Pfam" id="PF02838">
    <property type="entry name" value="Glyco_hydro_20b"/>
    <property type="match status" value="1"/>
</dbReference>
<dbReference type="AlphaFoldDB" id="A0A0F5IYP6"/>
<keyword evidence="7" id="KW-0732">Signal</keyword>
<feature type="chain" id="PRO_5002488776" description="beta-N-acetylhexosaminidase" evidence="7">
    <location>
        <begin position="24"/>
        <end position="546"/>
    </location>
</feature>
<dbReference type="CDD" id="cd06563">
    <property type="entry name" value="GH20_chitobiase-like"/>
    <property type="match status" value="1"/>
</dbReference>
<name>A0A0F5IYP6_9BACT</name>
<dbReference type="PATRIC" id="fig|927665.4.peg.3750"/>
<dbReference type="GO" id="GO:0004563">
    <property type="term" value="F:beta-N-acetylhexosaminidase activity"/>
    <property type="evidence" value="ECO:0007669"/>
    <property type="project" value="UniProtKB-EC"/>
</dbReference>
<dbReference type="RefSeq" id="WP_046147029.1">
    <property type="nucleotide sequence ID" value="NZ_KQ033913.1"/>
</dbReference>
<evidence type="ECO:0000256" key="1">
    <source>
        <dbReference type="ARBA" id="ARBA00001231"/>
    </source>
</evidence>
<dbReference type="Gene3D" id="3.20.20.80">
    <property type="entry name" value="Glycosidases"/>
    <property type="match status" value="1"/>
</dbReference>
<comment type="catalytic activity">
    <reaction evidence="1">
        <text>Hydrolysis of terminal non-reducing N-acetyl-D-hexosamine residues in N-acetyl-beta-D-hexosaminides.</text>
        <dbReference type="EC" id="3.2.1.52"/>
    </reaction>
</comment>